<feature type="compositionally biased region" description="Pro residues" evidence="1">
    <location>
        <begin position="338"/>
        <end position="374"/>
    </location>
</feature>
<evidence type="ECO:0000313" key="3">
    <source>
        <dbReference type="Proteomes" id="UP000250266"/>
    </source>
</evidence>
<proteinExistence type="predicted"/>
<organism evidence="2 3">
    <name type="scientific">Lepidopterella palustris CBS 459.81</name>
    <dbReference type="NCBI Taxonomy" id="1314670"/>
    <lineage>
        <taxon>Eukaryota</taxon>
        <taxon>Fungi</taxon>
        <taxon>Dikarya</taxon>
        <taxon>Ascomycota</taxon>
        <taxon>Pezizomycotina</taxon>
        <taxon>Dothideomycetes</taxon>
        <taxon>Pleosporomycetidae</taxon>
        <taxon>Mytilinidiales</taxon>
        <taxon>Argynnaceae</taxon>
        <taxon>Lepidopterella</taxon>
    </lineage>
</organism>
<dbReference type="Proteomes" id="UP000250266">
    <property type="component" value="Unassembled WGS sequence"/>
</dbReference>
<evidence type="ECO:0000256" key="1">
    <source>
        <dbReference type="SAM" id="MobiDB-lite"/>
    </source>
</evidence>
<gene>
    <name evidence="2" type="ORF">K432DRAFT_381617</name>
</gene>
<feature type="region of interest" description="Disordered" evidence="1">
    <location>
        <begin position="131"/>
        <end position="171"/>
    </location>
</feature>
<feature type="region of interest" description="Disordered" evidence="1">
    <location>
        <begin position="188"/>
        <end position="248"/>
    </location>
</feature>
<feature type="compositionally biased region" description="Basic and acidic residues" evidence="1">
    <location>
        <begin position="469"/>
        <end position="488"/>
    </location>
</feature>
<evidence type="ECO:0000313" key="2">
    <source>
        <dbReference type="EMBL" id="OCK81121.1"/>
    </source>
</evidence>
<feature type="region of interest" description="Disordered" evidence="1">
    <location>
        <begin position="265"/>
        <end position="295"/>
    </location>
</feature>
<feature type="region of interest" description="Disordered" evidence="1">
    <location>
        <begin position="469"/>
        <end position="496"/>
    </location>
</feature>
<accession>A0A8E2EBR5</accession>
<feature type="region of interest" description="Disordered" evidence="1">
    <location>
        <begin position="400"/>
        <end position="452"/>
    </location>
</feature>
<feature type="compositionally biased region" description="Acidic residues" evidence="1">
    <location>
        <begin position="193"/>
        <end position="203"/>
    </location>
</feature>
<reference evidence="2 3" key="1">
    <citation type="journal article" date="2016" name="Nat. Commun.">
        <title>Ectomycorrhizal ecology is imprinted in the genome of the dominant symbiotic fungus Cenococcum geophilum.</title>
        <authorList>
            <consortium name="DOE Joint Genome Institute"/>
            <person name="Peter M."/>
            <person name="Kohler A."/>
            <person name="Ohm R.A."/>
            <person name="Kuo A."/>
            <person name="Krutzmann J."/>
            <person name="Morin E."/>
            <person name="Arend M."/>
            <person name="Barry K.W."/>
            <person name="Binder M."/>
            <person name="Choi C."/>
            <person name="Clum A."/>
            <person name="Copeland A."/>
            <person name="Grisel N."/>
            <person name="Haridas S."/>
            <person name="Kipfer T."/>
            <person name="LaButti K."/>
            <person name="Lindquist E."/>
            <person name="Lipzen A."/>
            <person name="Maire R."/>
            <person name="Meier B."/>
            <person name="Mihaltcheva S."/>
            <person name="Molinier V."/>
            <person name="Murat C."/>
            <person name="Poggeler S."/>
            <person name="Quandt C.A."/>
            <person name="Sperisen C."/>
            <person name="Tritt A."/>
            <person name="Tisserant E."/>
            <person name="Crous P.W."/>
            <person name="Henrissat B."/>
            <person name="Nehls U."/>
            <person name="Egli S."/>
            <person name="Spatafora J.W."/>
            <person name="Grigoriev I.V."/>
            <person name="Martin F.M."/>
        </authorList>
    </citation>
    <scope>NUCLEOTIDE SEQUENCE [LARGE SCALE GENOMIC DNA]</scope>
    <source>
        <strain evidence="2 3">CBS 459.81</strain>
    </source>
</reference>
<keyword evidence="3" id="KW-1185">Reference proteome</keyword>
<dbReference type="EMBL" id="KV744933">
    <property type="protein sequence ID" value="OCK81121.1"/>
    <property type="molecule type" value="Genomic_DNA"/>
</dbReference>
<name>A0A8E2EBR5_9PEZI</name>
<dbReference type="OrthoDB" id="10434080at2759"/>
<feature type="compositionally biased region" description="Basic and acidic residues" evidence="1">
    <location>
        <begin position="89"/>
        <end position="100"/>
    </location>
</feature>
<feature type="region of interest" description="Disordered" evidence="1">
    <location>
        <begin position="331"/>
        <end position="378"/>
    </location>
</feature>
<feature type="compositionally biased region" description="Basic and acidic residues" evidence="1">
    <location>
        <begin position="143"/>
        <end position="155"/>
    </location>
</feature>
<feature type="compositionally biased region" description="Polar residues" evidence="1">
    <location>
        <begin position="269"/>
        <end position="280"/>
    </location>
</feature>
<feature type="compositionally biased region" description="Polar residues" evidence="1">
    <location>
        <begin position="204"/>
        <end position="219"/>
    </location>
</feature>
<feature type="compositionally biased region" description="Acidic residues" evidence="1">
    <location>
        <begin position="414"/>
        <end position="441"/>
    </location>
</feature>
<feature type="region of interest" description="Disordered" evidence="1">
    <location>
        <begin position="79"/>
        <end position="100"/>
    </location>
</feature>
<sequence length="496" mass="55615">MSPEAFMQNSYGECEEDEFMVGPLDVTANQDVVQDDPSQVIKTHLPNLPSDLALNQYKFPTYAKLEDVLGPGAAAVPNPYCHHNRHDSHHPSNPDNRQPDHTVGVLQVVQASGDGNGDDDDSDFEMPFKRVGLDHGNPVKECGSLHDEEDHDASMLHRSSPQTTDVPSYPTSIITPKIKHVLDNFSARLSDGEGSDADGENEYAEQSNKPHQVHEVQQTEPFPQLQPQQSPPPPRPHEEPIPQTALDHNIRRHARARTYPLRLHAFPTHNKNPPQDQSAGLLQPAPPRSDTSMQNAHISPHHLAPRFTGFAHLPPQTSEPLDRRPLIPLHLQPHPGHPRPLPPSYPQPHPHFVPNPAPLPLPLPRRPSNPPPTIDPTQDKFYHELKSKLWKLAQELENLQPGRVERSTSPPTPDFDEVNEEAIEPEGSDDDELYDNYDDEGGANSLHGSDVEDIVDWVKRKEVLEGLQRWRSEGKGRKAARERAERVHASWLKQPD</sequence>
<dbReference type="AlphaFoldDB" id="A0A8E2EBR5"/>
<protein>
    <submittedName>
        <fullName evidence="2">Uncharacterized protein</fullName>
    </submittedName>
</protein>
<feature type="compositionally biased region" description="Polar residues" evidence="1">
    <location>
        <begin position="157"/>
        <end position="171"/>
    </location>
</feature>